<name>A0A853F2Q5_9GAMM</name>
<dbReference type="AlphaFoldDB" id="A0A853F2Q5"/>
<dbReference type="Proteomes" id="UP000568751">
    <property type="component" value="Unassembled WGS sequence"/>
</dbReference>
<evidence type="ECO:0000313" key="1">
    <source>
        <dbReference type="EMBL" id="NYT26889.1"/>
    </source>
</evidence>
<sequence>MEKISINPNRLNWCLEEANTSMDSFLSEINFAKSTIEKAMQKQAVLTIGQLEKIAKYFDKSLLFFIEHNDVVEEKIHSLQFRTISNQYPIHSKKLRKFIKNVENQRKVYLNLLNDLTTPASQQWQELELDVNNIKRSCSETREWLGLKENYKFDDLRNAVEDKGVMVIVSNGYNGSANCKRKLLTI</sequence>
<accession>A0A853F2Q5</accession>
<evidence type="ECO:0008006" key="3">
    <source>
        <dbReference type="Google" id="ProtNLM"/>
    </source>
</evidence>
<dbReference type="EMBL" id="JACCHT010000001">
    <property type="protein sequence ID" value="NYT26889.1"/>
    <property type="molecule type" value="Genomic_DNA"/>
</dbReference>
<evidence type="ECO:0000313" key="2">
    <source>
        <dbReference type="Proteomes" id="UP000568751"/>
    </source>
</evidence>
<organism evidence="1 2">
    <name type="scientific">Candidatus Thiodubiliella endoseptemdiera</name>
    <dbReference type="NCBI Taxonomy" id="2738886"/>
    <lineage>
        <taxon>Bacteria</taxon>
        <taxon>Pseudomonadati</taxon>
        <taxon>Pseudomonadota</taxon>
        <taxon>Gammaproteobacteria</taxon>
        <taxon>Candidatus Pseudothioglobaceae</taxon>
        <taxon>Candidatus Thiodubiliella</taxon>
    </lineage>
</organism>
<proteinExistence type="predicted"/>
<reference evidence="1 2" key="1">
    <citation type="submission" date="2020-05" db="EMBL/GenBank/DDBJ databases">
        <title>Horizontal transmission and recombination maintain forever young bacterial symbiont genomes.</title>
        <authorList>
            <person name="Russell S.L."/>
            <person name="Pepper-Tunick E."/>
            <person name="Svedberg J."/>
            <person name="Byrne A."/>
            <person name="Ruelas Castillo J."/>
            <person name="Vollmers C."/>
            <person name="Beinart R.A."/>
            <person name="Corbett-Detig R."/>
        </authorList>
    </citation>
    <scope>NUCLEOTIDE SEQUENCE [LARGE SCALE GENOMIC DNA]</scope>
    <source>
        <strain evidence="1">455</strain>
    </source>
</reference>
<comment type="caution">
    <text evidence="1">The sequence shown here is derived from an EMBL/GenBank/DDBJ whole genome shotgun (WGS) entry which is preliminary data.</text>
</comment>
<protein>
    <recommendedName>
        <fullName evidence="3">HTH cro/C1-type domain-containing protein</fullName>
    </recommendedName>
</protein>
<gene>
    <name evidence="1" type="ORF">H0A76_02620</name>
</gene>